<proteinExistence type="predicted"/>
<feature type="domain" description="DUF6305" evidence="2">
    <location>
        <begin position="50"/>
        <end position="203"/>
    </location>
</feature>
<dbReference type="RefSeq" id="WP_213234965.1">
    <property type="nucleotide sequence ID" value="NZ_JAHBCL010000001.1"/>
</dbReference>
<reference evidence="3 4" key="1">
    <citation type="submission" date="2021-05" db="EMBL/GenBank/DDBJ databases">
        <title>Fusibacter ferrireducens sp. nov., an anaerobic, sulfur- and Fe-reducing bacterium isolated from the mangrove sediment.</title>
        <authorList>
            <person name="Qiu D."/>
        </authorList>
    </citation>
    <scope>NUCLEOTIDE SEQUENCE [LARGE SCALE GENOMIC DNA]</scope>
    <source>
        <strain evidence="3 4">DSM 12116</strain>
    </source>
</reference>
<accession>A0ABS5PKU1</accession>
<dbReference type="Proteomes" id="UP000746471">
    <property type="component" value="Unassembled WGS sequence"/>
</dbReference>
<dbReference type="Pfam" id="PF19823">
    <property type="entry name" value="DUF6305"/>
    <property type="match status" value="1"/>
</dbReference>
<evidence type="ECO:0000313" key="3">
    <source>
        <dbReference type="EMBL" id="MBS7525181.1"/>
    </source>
</evidence>
<name>A0ABS5PKU1_9FIRM</name>
<dbReference type="InterPro" id="IPR046272">
    <property type="entry name" value="DUF6305"/>
</dbReference>
<sequence>MKKIMFILLIAMLMLSGCGGDSTGTSASQSDAAENETEVTVEGLTEAIAEQPVLLTSVGQSADVEMVKTMLSKNDIKLTLDASATAEDLGDAKTLVLAVGGSSKGLGAAGIDANQELERVTALIDAADEAELTIIAVHIGGEARRGELSDKFIPPSFEKADYAIVVATGDQDGLMKGLASDAGIPMDVVDTMADVIAPLKAAFK</sequence>
<dbReference type="PROSITE" id="PS51257">
    <property type="entry name" value="PROKAR_LIPOPROTEIN"/>
    <property type="match status" value="1"/>
</dbReference>
<dbReference type="EMBL" id="JAHBCL010000001">
    <property type="protein sequence ID" value="MBS7525181.1"/>
    <property type="molecule type" value="Genomic_DNA"/>
</dbReference>
<evidence type="ECO:0000259" key="2">
    <source>
        <dbReference type="Pfam" id="PF19823"/>
    </source>
</evidence>
<evidence type="ECO:0000313" key="4">
    <source>
        <dbReference type="Proteomes" id="UP000746471"/>
    </source>
</evidence>
<comment type="caution">
    <text evidence="3">The sequence shown here is derived from an EMBL/GenBank/DDBJ whole genome shotgun (WGS) entry which is preliminary data.</text>
</comment>
<organism evidence="3 4">
    <name type="scientific">Fusibacter paucivorans</name>
    <dbReference type="NCBI Taxonomy" id="76009"/>
    <lineage>
        <taxon>Bacteria</taxon>
        <taxon>Bacillati</taxon>
        <taxon>Bacillota</taxon>
        <taxon>Clostridia</taxon>
        <taxon>Eubacteriales</taxon>
        <taxon>Eubacteriales Family XII. Incertae Sedis</taxon>
        <taxon>Fusibacter</taxon>
    </lineage>
</organism>
<keyword evidence="1" id="KW-0732">Signal</keyword>
<gene>
    <name evidence="3" type="ORF">KHM83_00675</name>
</gene>
<feature type="signal peptide" evidence="1">
    <location>
        <begin position="1"/>
        <end position="19"/>
    </location>
</feature>
<feature type="chain" id="PRO_5045639823" description="DUF6305 domain-containing protein" evidence="1">
    <location>
        <begin position="20"/>
        <end position="204"/>
    </location>
</feature>
<evidence type="ECO:0000256" key="1">
    <source>
        <dbReference type="SAM" id="SignalP"/>
    </source>
</evidence>
<protein>
    <recommendedName>
        <fullName evidence="2">DUF6305 domain-containing protein</fullName>
    </recommendedName>
</protein>
<keyword evidence="4" id="KW-1185">Reference proteome</keyword>